<comment type="caution">
    <text evidence="1">The sequence shown here is derived from an EMBL/GenBank/DDBJ whole genome shotgun (WGS) entry which is preliminary data.</text>
</comment>
<accession>A0A8S2YPN4</accession>
<reference evidence="1" key="1">
    <citation type="submission" date="2021-02" db="EMBL/GenBank/DDBJ databases">
        <authorList>
            <person name="Nowell W R."/>
        </authorList>
    </citation>
    <scope>NUCLEOTIDE SEQUENCE</scope>
</reference>
<dbReference type="SUPFAM" id="SSF48452">
    <property type="entry name" value="TPR-like"/>
    <property type="match status" value="1"/>
</dbReference>
<dbReference type="AlphaFoldDB" id="A0A8S2YPN4"/>
<name>A0A8S2YPN4_9BILA</name>
<gene>
    <name evidence="1" type="ORF">TMI583_LOCUS50244</name>
</gene>
<evidence type="ECO:0008006" key="3">
    <source>
        <dbReference type="Google" id="ProtNLM"/>
    </source>
</evidence>
<dbReference type="Pfam" id="PF13424">
    <property type="entry name" value="TPR_12"/>
    <property type="match status" value="1"/>
</dbReference>
<feature type="non-terminal residue" evidence="1">
    <location>
        <position position="1"/>
    </location>
</feature>
<protein>
    <recommendedName>
        <fullName evidence="3">Tetratricopeptide repeat protein</fullName>
    </recommendedName>
</protein>
<evidence type="ECO:0000313" key="2">
    <source>
        <dbReference type="Proteomes" id="UP000682733"/>
    </source>
</evidence>
<evidence type="ECO:0000313" key="1">
    <source>
        <dbReference type="EMBL" id="CAF4573905.1"/>
    </source>
</evidence>
<dbReference type="InterPro" id="IPR011990">
    <property type="entry name" value="TPR-like_helical_dom_sf"/>
</dbReference>
<proteinExistence type="predicted"/>
<sequence length="94" mass="10966">IYDMGKNYKQALEHFYSAAKVYETKFRNDSELAECYSFITETYLKLEKYHQARDYALKAIKLLLQPKELAASINQATTNDLSFLKKKLVSCQEV</sequence>
<organism evidence="1 2">
    <name type="scientific">Didymodactylos carnosus</name>
    <dbReference type="NCBI Taxonomy" id="1234261"/>
    <lineage>
        <taxon>Eukaryota</taxon>
        <taxon>Metazoa</taxon>
        <taxon>Spiralia</taxon>
        <taxon>Gnathifera</taxon>
        <taxon>Rotifera</taxon>
        <taxon>Eurotatoria</taxon>
        <taxon>Bdelloidea</taxon>
        <taxon>Philodinida</taxon>
        <taxon>Philodinidae</taxon>
        <taxon>Didymodactylos</taxon>
    </lineage>
</organism>
<dbReference type="EMBL" id="CAJOBA010118545">
    <property type="protein sequence ID" value="CAF4573905.1"/>
    <property type="molecule type" value="Genomic_DNA"/>
</dbReference>
<dbReference type="Gene3D" id="1.25.40.10">
    <property type="entry name" value="Tetratricopeptide repeat domain"/>
    <property type="match status" value="1"/>
</dbReference>
<dbReference type="Proteomes" id="UP000682733">
    <property type="component" value="Unassembled WGS sequence"/>
</dbReference>